<sequence length="85" mass="10863">MGKRKVKEWIYKLKYKQTRDKKLIKELYKKEEDEKQLHKKIEKKIVIFVHESKMAKEKEWEMNDERIEKRFNKEVKFQRMKQYKL</sequence>
<evidence type="ECO:0000313" key="1">
    <source>
        <dbReference type="Proteomes" id="UP000887565"/>
    </source>
</evidence>
<dbReference type="WBParaSite" id="nRc.2.0.1.t19167-RA">
    <property type="protein sequence ID" value="nRc.2.0.1.t19167-RA"/>
    <property type="gene ID" value="nRc.2.0.1.g19167"/>
</dbReference>
<dbReference type="AlphaFoldDB" id="A0A915J0F0"/>
<keyword evidence="1" id="KW-1185">Reference proteome</keyword>
<proteinExistence type="predicted"/>
<evidence type="ECO:0000313" key="2">
    <source>
        <dbReference type="WBParaSite" id="nRc.2.0.1.t19167-RA"/>
    </source>
</evidence>
<accession>A0A915J0F0</accession>
<name>A0A915J0F0_ROMCU</name>
<reference evidence="2" key="1">
    <citation type="submission" date="2022-11" db="UniProtKB">
        <authorList>
            <consortium name="WormBaseParasite"/>
        </authorList>
    </citation>
    <scope>IDENTIFICATION</scope>
</reference>
<organism evidence="1 2">
    <name type="scientific">Romanomermis culicivorax</name>
    <name type="common">Nematode worm</name>
    <dbReference type="NCBI Taxonomy" id="13658"/>
    <lineage>
        <taxon>Eukaryota</taxon>
        <taxon>Metazoa</taxon>
        <taxon>Ecdysozoa</taxon>
        <taxon>Nematoda</taxon>
        <taxon>Enoplea</taxon>
        <taxon>Dorylaimia</taxon>
        <taxon>Mermithida</taxon>
        <taxon>Mermithoidea</taxon>
        <taxon>Mermithidae</taxon>
        <taxon>Romanomermis</taxon>
    </lineage>
</organism>
<dbReference type="Proteomes" id="UP000887565">
    <property type="component" value="Unplaced"/>
</dbReference>
<protein>
    <submittedName>
        <fullName evidence="2">Uncharacterized protein</fullName>
    </submittedName>
</protein>